<proteinExistence type="predicted"/>
<dbReference type="AlphaFoldDB" id="A0A4U8SZP7"/>
<evidence type="ECO:0008006" key="3">
    <source>
        <dbReference type="Google" id="ProtNLM"/>
    </source>
</evidence>
<protein>
    <recommendedName>
        <fullName evidence="3">Helix-turn-helix domain-containing protein</fullName>
    </recommendedName>
</protein>
<name>A0A4U8SZP7_9HELI</name>
<dbReference type="EMBL" id="JRPK02000108">
    <property type="protein sequence ID" value="TLD92328.1"/>
    <property type="molecule type" value="Genomic_DNA"/>
</dbReference>
<dbReference type="RefSeq" id="WP_034324210.1">
    <property type="nucleotide sequence ID" value="NZ_FZNF01000058.1"/>
</dbReference>
<evidence type="ECO:0000313" key="2">
    <source>
        <dbReference type="Proteomes" id="UP000029861"/>
    </source>
</evidence>
<reference evidence="1 2" key="1">
    <citation type="journal article" date="2014" name="Genome Announc.">
        <title>Draft genome sequences of eight enterohepatic helicobacter species isolated from both laboratory and wild rodents.</title>
        <authorList>
            <person name="Sheh A."/>
            <person name="Shen Z."/>
            <person name="Fox J.G."/>
        </authorList>
    </citation>
    <scope>NUCLEOTIDE SEQUENCE [LARGE SCALE GENOMIC DNA]</scope>
    <source>
        <strain evidence="1 2">ATCC 49310</strain>
    </source>
</reference>
<evidence type="ECO:0000313" key="1">
    <source>
        <dbReference type="EMBL" id="TLD92328.1"/>
    </source>
</evidence>
<sequence>MSKNTNNILARVLIEYIACKDNVKSLCLKHGISRSSFYRYRQKVSKMYNIDFDTKHDEINELLKDLVKSLLVVLKHIDTLAKSNNTILDYAGKELLLIASDITNKVVSSKNHNKLGNSIKTLENISKLQDDNISDREVANECNTSSDDVIITF</sequence>
<comment type="caution">
    <text evidence="1">The sequence shown here is derived from an EMBL/GenBank/DDBJ whole genome shotgun (WGS) entry which is preliminary data.</text>
</comment>
<organism evidence="1 2">
    <name type="scientific">Helicobacter trogontum</name>
    <dbReference type="NCBI Taxonomy" id="50960"/>
    <lineage>
        <taxon>Bacteria</taxon>
        <taxon>Pseudomonadati</taxon>
        <taxon>Campylobacterota</taxon>
        <taxon>Epsilonproteobacteria</taxon>
        <taxon>Campylobacterales</taxon>
        <taxon>Helicobacteraceae</taxon>
        <taxon>Helicobacter</taxon>
    </lineage>
</organism>
<dbReference type="Proteomes" id="UP000029861">
    <property type="component" value="Unassembled WGS sequence"/>
</dbReference>
<accession>A0A4U8SZP7</accession>
<gene>
    <name evidence="1" type="ORF">LS80_011000</name>
</gene>